<feature type="region of interest" description="Disordered" evidence="1">
    <location>
        <begin position="1"/>
        <end position="33"/>
    </location>
</feature>
<reference evidence="2 3" key="1">
    <citation type="journal article" date="2020" name="Microb. Biotechnol.">
        <title>Phage biocontrol to combat Pseudomonas syringae pathogens causing disease in cherry.</title>
        <authorList>
            <person name="Rabiey M."/>
            <person name="Roy S.R."/>
            <person name="Holtappels D."/>
            <person name="Franceschetti L."/>
            <person name="Quilty B.J."/>
            <person name="Creeth R."/>
            <person name="Sundin G.W."/>
            <person name="Wagemans J."/>
            <person name="Lavigne R."/>
            <person name="Jackson R.W."/>
        </authorList>
    </citation>
    <scope>NUCLEOTIDE SEQUENCE [LARGE SCALE GENOMIC DNA]</scope>
</reference>
<evidence type="ECO:0000256" key="1">
    <source>
        <dbReference type="SAM" id="MobiDB-lite"/>
    </source>
</evidence>
<accession>A0A6M3TCM0</accession>
<gene>
    <name evidence="2" type="ORF">PssvBMR4_gp61</name>
</gene>
<proteinExistence type="predicted"/>
<protein>
    <submittedName>
        <fullName evidence="2">Uncharacterized protein</fullName>
    </submittedName>
</protein>
<organism evidence="2 3">
    <name type="scientific">Pseudomonas phage MR4</name>
    <dbReference type="NCBI Taxonomy" id="2711171"/>
    <lineage>
        <taxon>Viruses</taxon>
        <taxon>Duplodnaviria</taxon>
        <taxon>Heunggongvirae</taxon>
        <taxon>Uroviricota</taxon>
        <taxon>Caudoviricetes</taxon>
        <taxon>Autographivirales</taxon>
        <taxon>Gajwadongvirus</taxon>
        <taxon>Gajwadongvirus MR4</taxon>
    </lineage>
</organism>
<evidence type="ECO:0000313" key="3">
    <source>
        <dbReference type="Proteomes" id="UP000503591"/>
    </source>
</evidence>
<feature type="compositionally biased region" description="Basic residues" evidence="1">
    <location>
        <begin position="1"/>
        <end position="19"/>
    </location>
</feature>
<feature type="compositionally biased region" description="Polar residues" evidence="1">
    <location>
        <begin position="22"/>
        <end position="33"/>
    </location>
</feature>
<dbReference type="Proteomes" id="UP000503591">
    <property type="component" value="Genome"/>
</dbReference>
<keyword evidence="3" id="KW-1185">Reference proteome</keyword>
<evidence type="ECO:0000313" key="2">
    <source>
        <dbReference type="EMBL" id="QJD54759.1"/>
    </source>
</evidence>
<name>A0A6M3TCM0_9CAUD</name>
<sequence>MHHSMHNIRRIRHYNKNRGRLANSSHQPLATAH</sequence>
<dbReference type="EMBL" id="MT104467">
    <property type="protein sequence ID" value="QJD54759.1"/>
    <property type="molecule type" value="Genomic_DNA"/>
</dbReference>